<dbReference type="AlphaFoldDB" id="A0AA47NXA4"/>
<protein>
    <submittedName>
        <fullName evidence="1">Uncharacterized protein</fullName>
    </submittedName>
</protein>
<evidence type="ECO:0000313" key="1">
    <source>
        <dbReference type="EMBL" id="KAK0142201.1"/>
    </source>
</evidence>
<evidence type="ECO:0000313" key="2">
    <source>
        <dbReference type="Proteomes" id="UP001174136"/>
    </source>
</evidence>
<dbReference type="EMBL" id="JAOPHQ010003704">
    <property type="protein sequence ID" value="KAK0142201.1"/>
    <property type="molecule type" value="Genomic_DNA"/>
</dbReference>
<name>A0AA47NXA4_MERPO</name>
<reference evidence="1" key="1">
    <citation type="journal article" date="2023" name="Front. Mar. Sci.">
        <title>A new Merluccius polli reference genome to investigate the effects of global change in West African waters.</title>
        <authorList>
            <person name="Mateo J.L."/>
            <person name="Blanco-Fernandez C."/>
            <person name="Garcia-Vazquez E."/>
            <person name="Machado-Schiaffino G."/>
        </authorList>
    </citation>
    <scope>NUCLEOTIDE SEQUENCE</scope>
    <source>
        <strain evidence="1">C29</strain>
        <tissue evidence="1">Fin</tissue>
    </source>
</reference>
<sequence length="150" mass="17039">MRLQVVFQGIDSSSISTIDQIVQKNHIRTKQLDRVPFERNSNRVKEQLFQYVQRIFELDAMDDLAGFNLTKRRKRGRNIIGHRAIIQVKGGGNVTLCAAISNRGVLHRHVKVGPNNMAQLLQFLDQLHNNILQQEGEPGQPEQAQCCNLG</sequence>
<comment type="caution">
    <text evidence="1">The sequence shown here is derived from an EMBL/GenBank/DDBJ whole genome shotgun (WGS) entry which is preliminary data.</text>
</comment>
<proteinExistence type="predicted"/>
<dbReference type="Proteomes" id="UP001174136">
    <property type="component" value="Unassembled WGS sequence"/>
</dbReference>
<keyword evidence="2" id="KW-1185">Reference proteome</keyword>
<organism evidence="1 2">
    <name type="scientific">Merluccius polli</name>
    <name type="common">Benguela hake</name>
    <name type="synonym">Merluccius cadenati</name>
    <dbReference type="NCBI Taxonomy" id="89951"/>
    <lineage>
        <taxon>Eukaryota</taxon>
        <taxon>Metazoa</taxon>
        <taxon>Chordata</taxon>
        <taxon>Craniata</taxon>
        <taxon>Vertebrata</taxon>
        <taxon>Euteleostomi</taxon>
        <taxon>Actinopterygii</taxon>
        <taxon>Neopterygii</taxon>
        <taxon>Teleostei</taxon>
        <taxon>Neoteleostei</taxon>
        <taxon>Acanthomorphata</taxon>
        <taxon>Zeiogadaria</taxon>
        <taxon>Gadariae</taxon>
        <taxon>Gadiformes</taxon>
        <taxon>Gadoidei</taxon>
        <taxon>Merlucciidae</taxon>
        <taxon>Merluccius</taxon>
    </lineage>
</organism>
<accession>A0AA47NXA4</accession>
<gene>
    <name evidence="1" type="ORF">N1851_020138</name>
</gene>